<sequence>MVSDCLGGLEKPRLPCCEMVITSVGMGFGYEVPCICLVVRNPAFLATGLNIHDIFSMYPVCRGVLPVGPDTADPCKAGLWRRPNCSRKSFLFQESIGKLFFTER</sequence>
<dbReference type="InterPro" id="IPR036312">
    <property type="entry name" value="Bifun_inhib/LTP/seed_sf"/>
</dbReference>
<evidence type="ECO:0000313" key="1">
    <source>
        <dbReference type="EMBL" id="PUZ37679.1"/>
    </source>
</evidence>
<evidence type="ECO:0008006" key="3">
    <source>
        <dbReference type="Google" id="ProtNLM"/>
    </source>
</evidence>
<reference evidence="1 2" key="1">
    <citation type="submission" date="2018-04" db="EMBL/GenBank/DDBJ databases">
        <title>WGS assembly of Panicum hallii var. hallii HAL2.</title>
        <authorList>
            <person name="Lovell J."/>
            <person name="Jenkins J."/>
            <person name="Lowry D."/>
            <person name="Mamidi S."/>
            <person name="Sreedasyam A."/>
            <person name="Weng X."/>
            <person name="Barry K."/>
            <person name="Bonette J."/>
            <person name="Campitelli B."/>
            <person name="Daum C."/>
            <person name="Gordon S."/>
            <person name="Gould B."/>
            <person name="Lipzen A."/>
            <person name="MacQueen A."/>
            <person name="Palacio-Mejia J."/>
            <person name="Plott C."/>
            <person name="Shakirov E."/>
            <person name="Shu S."/>
            <person name="Yoshinaga Y."/>
            <person name="Zane M."/>
            <person name="Rokhsar D."/>
            <person name="Grimwood J."/>
            <person name="Schmutz J."/>
            <person name="Juenger T."/>
        </authorList>
    </citation>
    <scope>NUCLEOTIDE SEQUENCE [LARGE SCALE GENOMIC DNA]</scope>
    <source>
        <strain evidence="2">cv. HAL2</strain>
    </source>
</reference>
<dbReference type="Gramene" id="PUZ37679">
    <property type="protein sequence ID" value="PUZ37679"/>
    <property type="gene ID" value="GQ55_9G139700"/>
</dbReference>
<proteinExistence type="predicted"/>
<dbReference type="SUPFAM" id="SSF47699">
    <property type="entry name" value="Bifunctional inhibitor/lipid-transfer protein/seed storage 2S albumin"/>
    <property type="match status" value="1"/>
</dbReference>
<accession>A0A2T7C2V8</accession>
<dbReference type="AlphaFoldDB" id="A0A2T7C2V8"/>
<keyword evidence="2" id="KW-1185">Reference proteome</keyword>
<dbReference type="Proteomes" id="UP000244336">
    <property type="component" value="Chromosome 9"/>
</dbReference>
<protein>
    <recommendedName>
        <fullName evidence="3">Bifunctional inhibitor/plant lipid transfer protein/seed storage helical domain-containing protein</fullName>
    </recommendedName>
</protein>
<gene>
    <name evidence="1" type="ORF">GQ55_9G139700</name>
</gene>
<dbReference type="OrthoDB" id="689635at2759"/>
<dbReference type="EMBL" id="CM009757">
    <property type="protein sequence ID" value="PUZ37679.1"/>
    <property type="molecule type" value="Genomic_DNA"/>
</dbReference>
<evidence type="ECO:0000313" key="2">
    <source>
        <dbReference type="Proteomes" id="UP000244336"/>
    </source>
</evidence>
<organism evidence="1 2">
    <name type="scientific">Panicum hallii var. hallii</name>
    <dbReference type="NCBI Taxonomy" id="1504633"/>
    <lineage>
        <taxon>Eukaryota</taxon>
        <taxon>Viridiplantae</taxon>
        <taxon>Streptophyta</taxon>
        <taxon>Embryophyta</taxon>
        <taxon>Tracheophyta</taxon>
        <taxon>Spermatophyta</taxon>
        <taxon>Magnoliopsida</taxon>
        <taxon>Liliopsida</taxon>
        <taxon>Poales</taxon>
        <taxon>Poaceae</taxon>
        <taxon>PACMAD clade</taxon>
        <taxon>Panicoideae</taxon>
        <taxon>Panicodae</taxon>
        <taxon>Paniceae</taxon>
        <taxon>Panicinae</taxon>
        <taxon>Panicum</taxon>
        <taxon>Panicum sect. Panicum</taxon>
    </lineage>
</organism>
<name>A0A2T7C2V8_9POAL</name>